<protein>
    <submittedName>
        <fullName evidence="2">Uncharacterized protein</fullName>
    </submittedName>
</protein>
<feature type="transmembrane region" description="Helical" evidence="1">
    <location>
        <begin position="13"/>
        <end position="31"/>
    </location>
</feature>
<keyword evidence="1" id="KW-0472">Membrane</keyword>
<organism evidence="2">
    <name type="scientific">Myoviridae sp. ctPuP5</name>
    <dbReference type="NCBI Taxonomy" id="2823543"/>
    <lineage>
        <taxon>Viruses</taxon>
        <taxon>Duplodnaviria</taxon>
        <taxon>Heunggongvirae</taxon>
        <taxon>Uroviricota</taxon>
        <taxon>Caudoviricetes</taxon>
    </lineage>
</organism>
<evidence type="ECO:0000313" key="2">
    <source>
        <dbReference type="EMBL" id="DAD66600.1"/>
    </source>
</evidence>
<keyword evidence="1" id="KW-1133">Transmembrane helix</keyword>
<keyword evidence="1" id="KW-0812">Transmembrane</keyword>
<proteinExistence type="predicted"/>
<name>A0A8S5L9L3_9CAUD</name>
<reference evidence="2" key="1">
    <citation type="journal article" date="2021" name="Proc. Natl. Acad. Sci. U.S.A.">
        <title>A Catalog of Tens of Thousands of Viruses from Human Metagenomes Reveals Hidden Associations with Chronic Diseases.</title>
        <authorList>
            <person name="Tisza M.J."/>
            <person name="Buck C.B."/>
        </authorList>
    </citation>
    <scope>NUCLEOTIDE SEQUENCE</scope>
    <source>
        <strain evidence="2">CtPuP5</strain>
    </source>
</reference>
<sequence length="36" mass="4268">MVYSLPYLEVIKLILLISVSLLQIYDFYLILPNFYG</sequence>
<dbReference type="EMBL" id="BK014662">
    <property type="protein sequence ID" value="DAD66600.1"/>
    <property type="molecule type" value="Genomic_DNA"/>
</dbReference>
<evidence type="ECO:0000256" key="1">
    <source>
        <dbReference type="SAM" id="Phobius"/>
    </source>
</evidence>
<accession>A0A8S5L9L3</accession>